<accession>A0A0D1YBD1</accession>
<dbReference type="InterPro" id="IPR013094">
    <property type="entry name" value="AB_hydrolase_3"/>
</dbReference>
<dbReference type="Pfam" id="PF07859">
    <property type="entry name" value="Abhydrolase_3"/>
    <property type="match status" value="1"/>
</dbReference>
<gene>
    <name evidence="3" type="ORF">PV08_09512</name>
</gene>
<proteinExistence type="predicted"/>
<protein>
    <recommendedName>
        <fullName evidence="2">Alpha/beta hydrolase fold-3 domain-containing protein</fullName>
    </recommendedName>
</protein>
<keyword evidence="4" id="KW-1185">Reference proteome</keyword>
<dbReference type="PANTHER" id="PTHR48081:SF8">
    <property type="entry name" value="ALPHA_BETA HYDROLASE FOLD-3 DOMAIN-CONTAINING PROTEIN-RELATED"/>
    <property type="match status" value="1"/>
</dbReference>
<name>A0A0D1YBD1_9EURO</name>
<organism evidence="3 4">
    <name type="scientific">Exophiala spinifera</name>
    <dbReference type="NCBI Taxonomy" id="91928"/>
    <lineage>
        <taxon>Eukaryota</taxon>
        <taxon>Fungi</taxon>
        <taxon>Dikarya</taxon>
        <taxon>Ascomycota</taxon>
        <taxon>Pezizomycotina</taxon>
        <taxon>Eurotiomycetes</taxon>
        <taxon>Chaetothyriomycetidae</taxon>
        <taxon>Chaetothyriales</taxon>
        <taxon>Herpotrichiellaceae</taxon>
        <taxon>Exophiala</taxon>
    </lineage>
</organism>
<keyword evidence="1" id="KW-0378">Hydrolase</keyword>
<reference evidence="3 4" key="1">
    <citation type="submission" date="2015-01" db="EMBL/GenBank/DDBJ databases">
        <title>The Genome Sequence of Exophiala spinifera CBS89968.</title>
        <authorList>
            <consortium name="The Broad Institute Genomics Platform"/>
            <person name="Cuomo C."/>
            <person name="de Hoog S."/>
            <person name="Gorbushina A."/>
            <person name="Stielow B."/>
            <person name="Teixiera M."/>
            <person name="Abouelleil A."/>
            <person name="Chapman S.B."/>
            <person name="Priest M."/>
            <person name="Young S.K."/>
            <person name="Wortman J."/>
            <person name="Nusbaum C."/>
            <person name="Birren B."/>
        </authorList>
    </citation>
    <scope>NUCLEOTIDE SEQUENCE [LARGE SCALE GENOMIC DNA]</scope>
    <source>
        <strain evidence="3 4">CBS 89968</strain>
    </source>
</reference>
<dbReference type="EMBL" id="KN847498">
    <property type="protein sequence ID" value="KIW12236.1"/>
    <property type="molecule type" value="Genomic_DNA"/>
</dbReference>
<evidence type="ECO:0000256" key="1">
    <source>
        <dbReference type="ARBA" id="ARBA00022801"/>
    </source>
</evidence>
<dbReference type="SUPFAM" id="SSF53474">
    <property type="entry name" value="alpha/beta-Hydrolases"/>
    <property type="match status" value="1"/>
</dbReference>
<sequence length="352" mass="38848">MSYQDRLSVLATAKVDPELHEFLAKANLPAPNFSDIVAFKQNSLQRNEASRKVLGLPPAGVKQTELQYITEDGSKLRAKLYQPATQPSSGSPLIVLFHGGGFCTGEPEGEEQTARNFVLAFGATCISAAYRLAPEFQFPHAPKDAWDALRWAAANAKSWGADTSAGFVVGGTSSGANLAAVVAHLARDEKLFPPLTGQYLAVPTLLPPSKVPDKYKDWFLSFEQNRKAPVLPVAALDMFMSAYAPNDDDGVLYASFNHPRGHQDLPRTLFQIDGMDPLRDDSLIYERVLREEYSIQTKFYLYPGLPHAHWAFFPFLKGSEKFRREQIEGMGWLLGRNPDYAQAQTTPIAAVA</sequence>
<evidence type="ECO:0000313" key="3">
    <source>
        <dbReference type="EMBL" id="KIW12236.1"/>
    </source>
</evidence>
<dbReference type="STRING" id="91928.A0A0D1YBD1"/>
<dbReference type="PANTHER" id="PTHR48081">
    <property type="entry name" value="AB HYDROLASE SUPERFAMILY PROTEIN C4A8.06C"/>
    <property type="match status" value="1"/>
</dbReference>
<feature type="domain" description="Alpha/beta hydrolase fold-3" evidence="2">
    <location>
        <begin position="94"/>
        <end position="309"/>
    </location>
</feature>
<dbReference type="AlphaFoldDB" id="A0A0D1YBD1"/>
<evidence type="ECO:0000259" key="2">
    <source>
        <dbReference type="Pfam" id="PF07859"/>
    </source>
</evidence>
<dbReference type="RefSeq" id="XP_016232452.1">
    <property type="nucleotide sequence ID" value="XM_016383829.1"/>
</dbReference>
<dbReference type="GO" id="GO:0016787">
    <property type="term" value="F:hydrolase activity"/>
    <property type="evidence" value="ECO:0007669"/>
    <property type="project" value="UniProtKB-KW"/>
</dbReference>
<dbReference type="InterPro" id="IPR050300">
    <property type="entry name" value="GDXG_lipolytic_enzyme"/>
</dbReference>
<dbReference type="Gene3D" id="3.40.50.1820">
    <property type="entry name" value="alpha/beta hydrolase"/>
    <property type="match status" value="1"/>
</dbReference>
<dbReference type="HOGENOM" id="CLU_012494_6_3_1"/>
<dbReference type="VEuPathDB" id="FungiDB:PV08_09512"/>
<evidence type="ECO:0000313" key="4">
    <source>
        <dbReference type="Proteomes" id="UP000053328"/>
    </source>
</evidence>
<dbReference type="InterPro" id="IPR029058">
    <property type="entry name" value="AB_hydrolase_fold"/>
</dbReference>
<dbReference type="GeneID" id="27336595"/>
<dbReference type="Proteomes" id="UP000053328">
    <property type="component" value="Unassembled WGS sequence"/>
</dbReference>
<dbReference type="OrthoDB" id="408631at2759"/>